<feature type="compositionally biased region" description="Low complexity" evidence="1">
    <location>
        <begin position="25"/>
        <end position="38"/>
    </location>
</feature>
<feature type="compositionally biased region" description="Low complexity" evidence="1">
    <location>
        <begin position="52"/>
        <end position="63"/>
    </location>
</feature>
<evidence type="ECO:0000313" key="2">
    <source>
        <dbReference type="Proteomes" id="UP001652660"/>
    </source>
</evidence>
<keyword evidence="2" id="KW-1185">Reference proteome</keyword>
<proteinExistence type="predicted"/>
<dbReference type="OrthoDB" id="784906at2759"/>
<feature type="region of interest" description="Disordered" evidence="1">
    <location>
        <begin position="1"/>
        <end position="72"/>
    </location>
</feature>
<organism evidence="2 3">
    <name type="scientific">Coffea arabica</name>
    <name type="common">Arabian coffee</name>
    <dbReference type="NCBI Taxonomy" id="13443"/>
    <lineage>
        <taxon>Eukaryota</taxon>
        <taxon>Viridiplantae</taxon>
        <taxon>Streptophyta</taxon>
        <taxon>Embryophyta</taxon>
        <taxon>Tracheophyta</taxon>
        <taxon>Spermatophyta</taxon>
        <taxon>Magnoliopsida</taxon>
        <taxon>eudicotyledons</taxon>
        <taxon>Gunneridae</taxon>
        <taxon>Pentapetalae</taxon>
        <taxon>asterids</taxon>
        <taxon>lamiids</taxon>
        <taxon>Gentianales</taxon>
        <taxon>Rubiaceae</taxon>
        <taxon>Ixoroideae</taxon>
        <taxon>Gardenieae complex</taxon>
        <taxon>Bertiereae - Coffeeae clade</taxon>
        <taxon>Coffeeae</taxon>
        <taxon>Coffea</taxon>
    </lineage>
</organism>
<dbReference type="RefSeq" id="XP_027115948.1">
    <property type="nucleotide sequence ID" value="XM_027260147.2"/>
</dbReference>
<reference evidence="3" key="2">
    <citation type="submission" date="2025-08" db="UniProtKB">
        <authorList>
            <consortium name="RefSeq"/>
        </authorList>
    </citation>
    <scope>IDENTIFICATION</scope>
    <source>
        <tissue evidence="3">Leaves</tissue>
    </source>
</reference>
<gene>
    <name evidence="3" type="primary">LOC113733915</name>
</gene>
<dbReference type="InterPro" id="IPR008507">
    <property type="entry name" value="DUF789"/>
</dbReference>
<feature type="compositionally biased region" description="Basic and acidic residues" evidence="1">
    <location>
        <begin position="178"/>
        <end position="192"/>
    </location>
</feature>
<dbReference type="Pfam" id="PF05623">
    <property type="entry name" value="DUF789"/>
    <property type="match status" value="1"/>
</dbReference>
<dbReference type="Proteomes" id="UP001652660">
    <property type="component" value="Chromosome 3c"/>
</dbReference>
<dbReference type="AlphaFoldDB" id="A0A6P6WKH2"/>
<dbReference type="PANTHER" id="PTHR31343:SF8">
    <property type="entry name" value="OS07G0246600 PROTEIN"/>
    <property type="match status" value="1"/>
</dbReference>
<evidence type="ECO:0000313" key="3">
    <source>
        <dbReference type="RefSeq" id="XP_027115948.1"/>
    </source>
</evidence>
<sequence>MGDYSRIRSRGGGEDRFYSPPALRQQQKTQQPQHQQKQLRFAPVKRAGSGTGSDDGTTSSASTKIGASAADPRMLSVHSPAVENLTNLERFIEHTAPSVPAQFFPKTTMREWRNYDDEFHPYFVLGDLWESFKEWSAYGAGVPLILNGSETVVQYYVPFLSGIQLYIDPSKPVMRQRRPGEESDADSSRETSSDSSGEIGADGGSSSAQRTERQQHHTSTLAQGLSRISLAHNPFSGLSGDEDEIRNPSGLLVFEYFAKDQPYGREPLVDKVSHLASQFPELKTYKSCDLTSASWISVAWYPIYRIPMGPTLQSLDACFLTYHSLSTPLRIAKDGDWPHLHGSAISGKTEDVGMPLRLQLPTFGLASYKFRISFWNHNGGYESQKADSLKQAADNWLRCLQVNHPDYRWFESHYAFWW</sequence>
<evidence type="ECO:0000256" key="1">
    <source>
        <dbReference type="SAM" id="MobiDB-lite"/>
    </source>
</evidence>
<dbReference type="GeneID" id="113733915"/>
<dbReference type="PANTHER" id="PTHR31343">
    <property type="entry name" value="T15D22.8"/>
    <property type="match status" value="1"/>
</dbReference>
<name>A0A6P6WKH2_COFAR</name>
<protein>
    <submittedName>
        <fullName evidence="3">Uncharacterized protein isoform X1</fullName>
    </submittedName>
</protein>
<reference evidence="2" key="1">
    <citation type="journal article" date="2025" name="Foods">
        <title>Unveiling the Microbial Signatures of Arabica Coffee Cherries: Insights into Ripeness Specific Diversity, Functional Traits, and Implications for Quality and Safety.</title>
        <authorList>
            <consortium name="RefSeq"/>
            <person name="Tenea G.N."/>
            <person name="Cifuentes V."/>
            <person name="Reyes P."/>
            <person name="Cevallos-Vallejos M."/>
        </authorList>
    </citation>
    <scope>NUCLEOTIDE SEQUENCE [LARGE SCALE GENOMIC DNA]</scope>
</reference>
<feature type="region of interest" description="Disordered" evidence="1">
    <location>
        <begin position="173"/>
        <end position="222"/>
    </location>
</feature>
<accession>A0A6P6WKH2</accession>